<accession>A0A6C0L097</accession>
<proteinExistence type="predicted"/>
<evidence type="ECO:0008006" key="2">
    <source>
        <dbReference type="Google" id="ProtNLM"/>
    </source>
</evidence>
<evidence type="ECO:0000313" key="1">
    <source>
        <dbReference type="EMBL" id="QHU22846.1"/>
    </source>
</evidence>
<name>A0A6C0L097_9ZZZZ</name>
<protein>
    <recommendedName>
        <fullName evidence="2">MIF4G domain-containing protein</fullName>
    </recommendedName>
</protein>
<dbReference type="AlphaFoldDB" id="A0A6C0L097"/>
<sequence>MSYKEIVDSYDNSIQPPENITKLINNLIVHFSKDVLERRELLHLLNVMSPQNRTSSMKIFEKITKSWKEENNSVFASIIIKQNLYTDIYVEMLNKLEIRHQQTIINFIKNSNLNSNEMKTIGVFFAKWAMFNNMNLCDISNLCLQLIDNKVSLVINIFITLHKNNRKDLIVNDIYQQIKSFKHSTNTLMAFYDLEELMEEN</sequence>
<organism evidence="1">
    <name type="scientific">viral metagenome</name>
    <dbReference type="NCBI Taxonomy" id="1070528"/>
    <lineage>
        <taxon>unclassified sequences</taxon>
        <taxon>metagenomes</taxon>
        <taxon>organismal metagenomes</taxon>
    </lineage>
</organism>
<reference evidence="1" key="1">
    <citation type="journal article" date="2020" name="Nature">
        <title>Giant virus diversity and host interactions through global metagenomics.</title>
        <authorList>
            <person name="Schulz F."/>
            <person name="Roux S."/>
            <person name="Paez-Espino D."/>
            <person name="Jungbluth S."/>
            <person name="Walsh D.A."/>
            <person name="Denef V.J."/>
            <person name="McMahon K.D."/>
            <person name="Konstantinidis K.T."/>
            <person name="Eloe-Fadrosh E.A."/>
            <person name="Kyrpides N.C."/>
            <person name="Woyke T."/>
        </authorList>
    </citation>
    <scope>NUCLEOTIDE SEQUENCE</scope>
    <source>
        <strain evidence="1">GVMAG-S-ERX555907-63</strain>
    </source>
</reference>
<dbReference type="EMBL" id="MN741018">
    <property type="protein sequence ID" value="QHU22846.1"/>
    <property type="molecule type" value="Genomic_DNA"/>
</dbReference>